<dbReference type="Proteomes" id="UP000245926">
    <property type="component" value="Chromosome"/>
</dbReference>
<dbReference type="InterPro" id="IPR005546">
    <property type="entry name" value="Autotransporte_beta"/>
</dbReference>
<name>A0A2U8WD79_9HYPH</name>
<accession>A0A2U8WD79</accession>
<evidence type="ECO:0000313" key="2">
    <source>
        <dbReference type="EMBL" id="AWN43232.1"/>
    </source>
</evidence>
<protein>
    <recommendedName>
        <fullName evidence="1">Autotransporter domain-containing protein</fullName>
    </recommendedName>
</protein>
<keyword evidence="3" id="KW-1185">Reference proteome</keyword>
<dbReference type="EMBL" id="CP029550">
    <property type="protein sequence ID" value="AWN43232.1"/>
    <property type="molecule type" value="Genomic_DNA"/>
</dbReference>
<proteinExistence type="predicted"/>
<dbReference type="Gene3D" id="2.40.128.130">
    <property type="entry name" value="Autotransporter beta-domain"/>
    <property type="match status" value="1"/>
</dbReference>
<dbReference type="Pfam" id="PF03797">
    <property type="entry name" value="Autotransporter"/>
    <property type="match status" value="1"/>
</dbReference>
<evidence type="ECO:0000259" key="1">
    <source>
        <dbReference type="PROSITE" id="PS51208"/>
    </source>
</evidence>
<dbReference type="SMART" id="SM00869">
    <property type="entry name" value="Autotransporter"/>
    <property type="match status" value="1"/>
</dbReference>
<dbReference type="InterPro" id="IPR011050">
    <property type="entry name" value="Pectin_lyase_fold/virulence"/>
</dbReference>
<organism evidence="2 3">
    <name type="scientific">Methylobacterium durans</name>
    <dbReference type="NCBI Taxonomy" id="2202825"/>
    <lineage>
        <taxon>Bacteria</taxon>
        <taxon>Pseudomonadati</taxon>
        <taxon>Pseudomonadota</taxon>
        <taxon>Alphaproteobacteria</taxon>
        <taxon>Hyphomicrobiales</taxon>
        <taxon>Methylobacteriaceae</taxon>
        <taxon>Methylobacterium</taxon>
    </lineage>
</organism>
<dbReference type="PROSITE" id="PS51208">
    <property type="entry name" value="AUTOTRANSPORTER"/>
    <property type="match status" value="1"/>
</dbReference>
<evidence type="ECO:0000313" key="3">
    <source>
        <dbReference type="Proteomes" id="UP000245926"/>
    </source>
</evidence>
<dbReference type="KEGG" id="mets:DK389_25420"/>
<gene>
    <name evidence="2" type="ORF">DK389_25420</name>
</gene>
<dbReference type="SUPFAM" id="SSF51126">
    <property type="entry name" value="Pectin lyase-like"/>
    <property type="match status" value="1"/>
</dbReference>
<dbReference type="OrthoDB" id="7872833at2"/>
<sequence>MSVPVWAVLVADGRADCQPAVPASGQTVTCTGTQTGGFVAPAGATGVIVNIQSGATVSGSQQTSGGNNPGNSTVRVNGTSTVNNAGTITNTAPVNRDNFGVNLYGSGITLNNSGTIALTSPAGSTTLRIYGAFTSVQGQPANTTFDNLAIVNSGTIRVEQNGNGIARGIYAGETIGALTVSNTATGLISATRGTTATASTSAVAAIDSDDNVKSVTVNNAAGGRITAAGANTQAIRGRASSFVINNSGAITSTDTTAGSAAIALYADDFAQRYTSTITNTATGVITGDVRNTDVDNQNAASPIDNRRSGTIANAGTINGNLIFGHGDQTITNTGRISGTITFLDVATAGAVAGSVNTINLGTGSSIGGDITARGLGTNAINLSGTGTLTGTVTGFTSLTQTAGAWTLGGGSTQNLSGNLTVAGGTLTLAAGSTQNVGGRIQVTGSGAQLTVNTTITDKTVLLSGSNTTVVNNGTLTGTGAAGRANNAGTRVYGVLADSSSGDIANVAVVNNGTIGVTENGVGISRGVYAGEDIASMTLTNNGRISATRSATSTGTAAVAAVDSDDDVVALTVTNRTGGQITGTGTGARAVQGRARSYTLVNEGTITGPAGGQAIVIYGAGNASLTNAASGTITGDVRLVDADSANPTNNRRNSTTLNAGRIAGNVVLGAGSHTLTNTGTITGGITLNDVAASVNTVNLGAGSVIGGAITAQGRGTNALNLSGTGTLASNVVGFTSLSQAGGAYTLAAGTTQTFSGGASVTSGSLTVNATLNAATRVGAAGTLGGTGTIGGNLTNAGTVAPGSAAAPTGTLTVTGTYVQAAGGTLQSAIAPAGQAARLAVSGTATLDGTVQVKPTAGGILPGTRYTVLTAQGGVRGAFAAATSDGTLPFLIRPVASQDANNAYVTLTQQSFALVAQTPNQASAARGLDAALASNPTALLALDSQSNAALAGILDRAAGQGYASMADPQLRAGRAFTDQLVSRAYTATFEPGPTQFTLPPTVYAADLPRRAPVPEPRVIETSRGYGVWATGYGQFGRVESTPNAAGRAETIAGFAGGIDLHPQVGTVLGISAGYGSVDVSLGRTGERAHTDNGQVGVYGGLTNGALYANAALGYARAEGRLDRAPVFAALQGNGGRGTISGNQFLSAGEAGYRVAYAPGQVVAPFVGFQVSTFDQDRGREVGGGLFNLNVAAQDFLSARTLVGGRLESSATLGGRVVTVAFKAAYVHDFADVSRTISAAFALAPAVPFAVTGRRLDRDRALIGLGIGTLLAPGLTGFVNYDAEVASTDSIQAVRGGLRYNF</sequence>
<dbReference type="InterPro" id="IPR036709">
    <property type="entry name" value="Autotransporte_beta_dom_sf"/>
</dbReference>
<reference evidence="3" key="1">
    <citation type="submission" date="2018-05" db="EMBL/GenBank/DDBJ databases">
        <title>Complete Genome Sequence of Methylobacterium sp. 17SD2-17.</title>
        <authorList>
            <person name="Srinivasan S."/>
        </authorList>
    </citation>
    <scope>NUCLEOTIDE SEQUENCE [LARGE SCALE GENOMIC DNA]</scope>
    <source>
        <strain evidence="3">17SD2-17</strain>
    </source>
</reference>
<feature type="domain" description="Autotransporter" evidence="1">
    <location>
        <begin position="1018"/>
        <end position="1299"/>
    </location>
</feature>
<dbReference type="SUPFAM" id="SSF103515">
    <property type="entry name" value="Autotransporter"/>
    <property type="match status" value="1"/>
</dbReference>